<dbReference type="Proteomes" id="UP000585050">
    <property type="component" value="Unassembled WGS sequence"/>
</dbReference>
<dbReference type="RefSeq" id="WP_168883662.1">
    <property type="nucleotide sequence ID" value="NZ_JABAIL010000005.1"/>
</dbReference>
<evidence type="ECO:0000313" key="3">
    <source>
        <dbReference type="Proteomes" id="UP000585050"/>
    </source>
</evidence>
<dbReference type="AlphaFoldDB" id="A0A7X8SMG3"/>
<gene>
    <name evidence="2" type="ORF">HGP29_17185</name>
</gene>
<organism evidence="2 3">
    <name type="scientific">Flammeovirga agarivorans</name>
    <dbReference type="NCBI Taxonomy" id="2726742"/>
    <lineage>
        <taxon>Bacteria</taxon>
        <taxon>Pseudomonadati</taxon>
        <taxon>Bacteroidota</taxon>
        <taxon>Cytophagia</taxon>
        <taxon>Cytophagales</taxon>
        <taxon>Flammeovirgaceae</taxon>
        <taxon>Flammeovirga</taxon>
    </lineage>
</organism>
<accession>A0A7X8SMG3</accession>
<reference evidence="2 3" key="1">
    <citation type="submission" date="2020-04" db="EMBL/GenBank/DDBJ databases">
        <title>Flammeovirga sp. SR4, a novel species isolated from seawater.</title>
        <authorList>
            <person name="Wang X."/>
        </authorList>
    </citation>
    <scope>NUCLEOTIDE SEQUENCE [LARGE SCALE GENOMIC DNA]</scope>
    <source>
        <strain evidence="2 3">SR4</strain>
    </source>
</reference>
<name>A0A7X8SMG3_9BACT</name>
<proteinExistence type="predicted"/>
<evidence type="ECO:0008006" key="4">
    <source>
        <dbReference type="Google" id="ProtNLM"/>
    </source>
</evidence>
<evidence type="ECO:0000256" key="1">
    <source>
        <dbReference type="SAM" id="SignalP"/>
    </source>
</evidence>
<evidence type="ECO:0000313" key="2">
    <source>
        <dbReference type="EMBL" id="NLR92949.1"/>
    </source>
</evidence>
<keyword evidence="3" id="KW-1185">Reference proteome</keyword>
<dbReference type="EMBL" id="JABAIL010000005">
    <property type="protein sequence ID" value="NLR92949.1"/>
    <property type="molecule type" value="Genomic_DNA"/>
</dbReference>
<protein>
    <recommendedName>
        <fullName evidence="4">Lipoprotein</fullName>
    </recommendedName>
</protein>
<dbReference type="Gene3D" id="2.40.128.460">
    <property type="entry name" value="Periplasmic lysozyme inhibitor of I-type lysozyme"/>
    <property type="match status" value="1"/>
</dbReference>
<keyword evidence="1" id="KW-0732">Signal</keyword>
<dbReference type="PROSITE" id="PS51257">
    <property type="entry name" value="PROKAR_LIPOPROTEIN"/>
    <property type="match status" value="1"/>
</dbReference>
<comment type="caution">
    <text evidence="2">The sequence shown here is derived from an EMBL/GenBank/DDBJ whole genome shotgun (WGS) entry which is preliminary data.</text>
</comment>
<feature type="signal peptide" evidence="1">
    <location>
        <begin position="1"/>
        <end position="19"/>
    </location>
</feature>
<sequence length="206" mass="23136">MRTLLIITLLFLFTTSCTTNEKNEKDTSVNNSSGDYTSTIVNHSIETESGMLFTLTEERVTNSVSNISIQGMNFPNSNDIINIDQTDPIEQFNVMDLNDDGYEELYISQRTPGSGAYVKLIGVSSNRDNSYSKIYVPSVSENDELSEGYMGHDEVEFTRKDIIRTYPVYKEKDSNAHPTGGVRTVKYELITGEAGYILNPYMVSNE</sequence>
<feature type="chain" id="PRO_5031034862" description="Lipoprotein" evidence="1">
    <location>
        <begin position="20"/>
        <end position="206"/>
    </location>
</feature>
<dbReference type="InterPro" id="IPR038643">
    <property type="entry name" value="PliI_sf"/>
</dbReference>